<sequence length="98" mass="10667">MSESHGQEPEGWRCELSEEVDALLADLSLPGEVFGAIIAATVQINETRGMVPGSTASVKWPQQRRMPLGRDGVLGVAEYVIVADADPPYIVLTRIQLY</sequence>
<organism evidence="1 2">
    <name type="scientific">Streptomyces violaceusniger</name>
    <dbReference type="NCBI Taxonomy" id="68280"/>
    <lineage>
        <taxon>Bacteria</taxon>
        <taxon>Bacillati</taxon>
        <taxon>Actinomycetota</taxon>
        <taxon>Actinomycetes</taxon>
        <taxon>Kitasatosporales</taxon>
        <taxon>Streptomycetaceae</taxon>
        <taxon>Streptomyces</taxon>
        <taxon>Streptomyces violaceusniger group</taxon>
    </lineage>
</organism>
<comment type="caution">
    <text evidence="1">The sequence shown here is derived from an EMBL/GenBank/DDBJ whole genome shotgun (WGS) entry which is preliminary data.</text>
</comment>
<evidence type="ECO:0000313" key="2">
    <source>
        <dbReference type="Proteomes" id="UP000301309"/>
    </source>
</evidence>
<accession>A0A4D4LM31</accession>
<evidence type="ECO:0000313" key="1">
    <source>
        <dbReference type="EMBL" id="GDY60366.1"/>
    </source>
</evidence>
<dbReference type="Proteomes" id="UP000301309">
    <property type="component" value="Unassembled WGS sequence"/>
</dbReference>
<proteinExistence type="predicted"/>
<dbReference type="AlphaFoldDB" id="A0A4D4LM31"/>
<dbReference type="RefSeq" id="WP_137982197.1">
    <property type="nucleotide sequence ID" value="NZ_BAAASO010000052.1"/>
</dbReference>
<name>A0A4D4LM31_STRVO</name>
<dbReference type="OrthoDB" id="4220938at2"/>
<protein>
    <submittedName>
        <fullName evidence="1">Uncharacterized protein</fullName>
    </submittedName>
</protein>
<dbReference type="EMBL" id="BJHW01000002">
    <property type="protein sequence ID" value="GDY60366.1"/>
    <property type="molecule type" value="Genomic_DNA"/>
</dbReference>
<reference evidence="1 2" key="1">
    <citation type="journal article" date="2020" name="Int. J. Syst. Evol. Microbiol.">
        <title>Reclassification of Streptomyces castelarensis and Streptomyces sporoclivatus as later heterotypic synonyms of Streptomyces antimycoticus.</title>
        <authorList>
            <person name="Komaki H."/>
            <person name="Tamura T."/>
        </authorList>
    </citation>
    <scope>NUCLEOTIDE SEQUENCE [LARGE SCALE GENOMIC DNA]</scope>
    <source>
        <strain evidence="1 2">NBRC 13459</strain>
    </source>
</reference>
<gene>
    <name evidence="1" type="ORF">SVIO_109890</name>
</gene>
<keyword evidence="2" id="KW-1185">Reference proteome</keyword>